<dbReference type="Proteomes" id="UP000002785">
    <property type="component" value="Chromosome"/>
</dbReference>
<keyword evidence="1" id="KW-0812">Transmembrane</keyword>
<evidence type="ECO:0000313" key="2">
    <source>
        <dbReference type="EMBL" id="EDY60678.1"/>
    </source>
</evidence>
<keyword evidence="1" id="KW-0472">Membrane</keyword>
<feature type="transmembrane region" description="Helical" evidence="1">
    <location>
        <begin position="31"/>
        <end position="53"/>
    </location>
</feature>
<dbReference type="HOGENOM" id="CLU_1446937_0_0_11"/>
<accession>B5I6H3</accession>
<organism evidence="2 3">
    <name type="scientific">Streptomyces sviceus (strain ATCC 29083 / DSM 924 / JCM 4929 / NBRC 13980 / NCIMB 11184 / NRRL 5439 / UC 5370)</name>
    <dbReference type="NCBI Taxonomy" id="463191"/>
    <lineage>
        <taxon>Bacteria</taxon>
        <taxon>Bacillati</taxon>
        <taxon>Actinomycetota</taxon>
        <taxon>Actinomycetes</taxon>
        <taxon>Kitasatosporales</taxon>
        <taxon>Streptomycetaceae</taxon>
        <taxon>Streptomyces</taxon>
    </lineage>
</organism>
<dbReference type="AlphaFoldDB" id="B5I6H3"/>
<keyword evidence="1" id="KW-1133">Transmembrane helix</keyword>
<dbReference type="eggNOG" id="ENOG5031MKA">
    <property type="taxonomic scope" value="Bacteria"/>
</dbReference>
<gene>
    <name evidence="2" type="ORF">SSEG_10160</name>
</gene>
<evidence type="ECO:0000256" key="1">
    <source>
        <dbReference type="SAM" id="Phobius"/>
    </source>
</evidence>
<reference evidence="2" key="1">
    <citation type="submission" date="2009-10" db="EMBL/GenBank/DDBJ databases">
        <title>The genome sequence of Streptomyces sviceus strain ATCC 29083.</title>
        <authorList>
            <consortium name="The Broad Institute Genome Sequencing Platform"/>
            <consortium name="Broad Institute Microbial Sequencing Center"/>
            <person name="Fischbach M."/>
            <person name="Godfrey P."/>
            <person name="Ward D."/>
            <person name="Young S."/>
            <person name="Zeng Q."/>
            <person name="Koehrsen M."/>
            <person name="Alvarado L."/>
            <person name="Berlin A.M."/>
            <person name="Bochicchio J."/>
            <person name="Borenstein D."/>
            <person name="Chapman S.B."/>
            <person name="Chen Z."/>
            <person name="Engels R."/>
            <person name="Freedman E."/>
            <person name="Gellesch M."/>
            <person name="Goldberg J."/>
            <person name="Griggs A."/>
            <person name="Gujja S."/>
            <person name="Heilman E.R."/>
            <person name="Heiman D.I."/>
            <person name="Hepburn T.A."/>
            <person name="Howarth C."/>
            <person name="Jen D."/>
            <person name="Larson L."/>
            <person name="Lewis B."/>
            <person name="Mehta T."/>
            <person name="Park D."/>
            <person name="Pearson M."/>
            <person name="Richards J."/>
            <person name="Roberts A."/>
            <person name="Saif S."/>
            <person name="Shea T.D."/>
            <person name="Shenoy N."/>
            <person name="Sisk P."/>
            <person name="Stolte C."/>
            <person name="Sykes S.N."/>
            <person name="Thomson T."/>
            <person name="Walk T."/>
            <person name="White J."/>
            <person name="Yandava C."/>
            <person name="Straight P."/>
            <person name="Clardy J."/>
            <person name="Hung D."/>
            <person name="Kolter R."/>
            <person name="Mekalanos J."/>
            <person name="Walker S."/>
            <person name="Walsh C.T."/>
            <person name="Wieland-Brown L.C."/>
            <person name="Haas B."/>
            <person name="Nusbaum C."/>
            <person name="Birren B."/>
        </authorList>
    </citation>
    <scope>NUCLEOTIDE SEQUENCE [LARGE SCALE GENOMIC DNA]</scope>
    <source>
        <strain evidence="2">ATCC 29083</strain>
    </source>
</reference>
<evidence type="ECO:0000313" key="3">
    <source>
        <dbReference type="Proteomes" id="UP000002785"/>
    </source>
</evidence>
<name>B5I6H3_STRX2</name>
<protein>
    <submittedName>
        <fullName evidence="2">Uncharacterized protein</fullName>
    </submittedName>
</protein>
<sequence>MARRGCASRHAGEWCVAVIAAAQATDGGWTWAQTAALIVPCIALFGAYLTYTLNQRAVRRERRAKTFAEALTAVEEYLEMPYRIRRRPKSSSAVRQQLTDEVSGLLAQMAFHQAWLQIEASAVAGPYATLVATARAEAGAQMNLAWDQPPITTDSGMNLGVPYPRDRSNAARAICIEVMRRHLGERS</sequence>
<dbReference type="EMBL" id="CM000951">
    <property type="protein sequence ID" value="EDY60678.1"/>
    <property type="molecule type" value="Genomic_DNA"/>
</dbReference>
<keyword evidence="3" id="KW-1185">Reference proteome</keyword>
<proteinExistence type="predicted"/>